<feature type="domain" description="Chemokine interleukin-8-like" evidence="3">
    <location>
        <begin position="26"/>
        <end position="81"/>
    </location>
</feature>
<dbReference type="GO" id="GO:0006955">
    <property type="term" value="P:immune response"/>
    <property type="evidence" value="ECO:0007669"/>
    <property type="project" value="InterPro"/>
</dbReference>
<dbReference type="Proteomes" id="UP001479290">
    <property type="component" value="Unassembled WGS sequence"/>
</dbReference>
<evidence type="ECO:0000256" key="2">
    <source>
        <dbReference type="SAM" id="SignalP"/>
    </source>
</evidence>
<gene>
    <name evidence="4" type="ORF">ABG768_012514</name>
</gene>
<dbReference type="EMBL" id="JAWDJR010000002">
    <property type="protein sequence ID" value="KAK9979068.1"/>
    <property type="molecule type" value="Genomic_DNA"/>
</dbReference>
<protein>
    <recommendedName>
        <fullName evidence="3">Chemokine interleukin-8-like domain-containing protein</fullName>
    </recommendedName>
</protein>
<dbReference type="InterPro" id="IPR001811">
    <property type="entry name" value="Chemokine_IL8-like_dom"/>
</dbReference>
<dbReference type="SUPFAM" id="SSF54117">
    <property type="entry name" value="Interleukin 8-like chemokines"/>
    <property type="match status" value="1"/>
</dbReference>
<dbReference type="InterPro" id="IPR036048">
    <property type="entry name" value="Interleukin_8-like_sf"/>
</dbReference>
<dbReference type="GO" id="GO:0008009">
    <property type="term" value="F:chemokine activity"/>
    <property type="evidence" value="ECO:0007669"/>
    <property type="project" value="InterPro"/>
</dbReference>
<comment type="caution">
    <text evidence="4">The sequence shown here is derived from an EMBL/GenBank/DDBJ whole genome shotgun (WGS) entry which is preliminary data.</text>
</comment>
<sequence length="98" mass="10918">MMKSLAAIAVIMSVMIMETNGESPIECCRTVSTKKITVPITGFRFQTQNLPCVTAVIFNTTEGPMCSHGGLKWVREKVKQLMKLQRQQKMNSTVILSP</sequence>
<dbReference type="GO" id="GO:0005615">
    <property type="term" value="C:extracellular space"/>
    <property type="evidence" value="ECO:0007669"/>
    <property type="project" value="UniProtKB-KW"/>
</dbReference>
<keyword evidence="2" id="KW-0732">Signal</keyword>
<evidence type="ECO:0000256" key="1">
    <source>
        <dbReference type="ARBA" id="ARBA00022514"/>
    </source>
</evidence>
<dbReference type="Gene3D" id="2.40.50.40">
    <property type="match status" value="1"/>
</dbReference>
<dbReference type="Pfam" id="PF00048">
    <property type="entry name" value="IL8"/>
    <property type="match status" value="1"/>
</dbReference>
<feature type="chain" id="PRO_5043396767" description="Chemokine interleukin-8-like domain-containing protein" evidence="2">
    <location>
        <begin position="22"/>
        <end position="98"/>
    </location>
</feature>
<reference evidence="4 5" key="1">
    <citation type="submission" date="2024-05" db="EMBL/GenBank/DDBJ databases">
        <title>A high-quality chromosomal-level genome assembly of Topmouth culter (Culter alburnus).</title>
        <authorList>
            <person name="Zhao H."/>
        </authorList>
    </citation>
    <scope>NUCLEOTIDE SEQUENCE [LARGE SCALE GENOMIC DNA]</scope>
    <source>
        <strain evidence="4">CATC2023</strain>
        <tissue evidence="4">Muscle</tissue>
    </source>
</reference>
<evidence type="ECO:0000313" key="5">
    <source>
        <dbReference type="Proteomes" id="UP001479290"/>
    </source>
</evidence>
<feature type="signal peptide" evidence="2">
    <location>
        <begin position="1"/>
        <end position="21"/>
    </location>
</feature>
<dbReference type="AlphaFoldDB" id="A0AAW2B135"/>
<name>A0AAW2B135_CULAL</name>
<proteinExistence type="predicted"/>
<evidence type="ECO:0000313" key="4">
    <source>
        <dbReference type="EMBL" id="KAK9979068.1"/>
    </source>
</evidence>
<keyword evidence="1" id="KW-0202">Cytokine</keyword>
<organism evidence="4 5">
    <name type="scientific">Culter alburnus</name>
    <name type="common">Topmouth culter</name>
    <dbReference type="NCBI Taxonomy" id="194366"/>
    <lineage>
        <taxon>Eukaryota</taxon>
        <taxon>Metazoa</taxon>
        <taxon>Chordata</taxon>
        <taxon>Craniata</taxon>
        <taxon>Vertebrata</taxon>
        <taxon>Euteleostomi</taxon>
        <taxon>Actinopterygii</taxon>
        <taxon>Neopterygii</taxon>
        <taxon>Teleostei</taxon>
        <taxon>Ostariophysi</taxon>
        <taxon>Cypriniformes</taxon>
        <taxon>Xenocyprididae</taxon>
        <taxon>Xenocypridinae</taxon>
        <taxon>Culter</taxon>
    </lineage>
</organism>
<keyword evidence="5" id="KW-1185">Reference proteome</keyword>
<evidence type="ECO:0000259" key="3">
    <source>
        <dbReference type="Pfam" id="PF00048"/>
    </source>
</evidence>
<accession>A0AAW2B135</accession>